<keyword evidence="2" id="KW-1185">Reference proteome</keyword>
<proteinExistence type="predicted"/>
<evidence type="ECO:0000256" key="1">
    <source>
        <dbReference type="SAM" id="MobiDB-lite"/>
    </source>
</evidence>
<gene>
    <name evidence="3" type="primary">LOC106013653</name>
</gene>
<dbReference type="RefSeq" id="XP_012945395.1">
    <property type="nucleotide sequence ID" value="XM_013089941.2"/>
</dbReference>
<reference evidence="3" key="1">
    <citation type="submission" date="2025-08" db="UniProtKB">
        <authorList>
            <consortium name="RefSeq"/>
        </authorList>
    </citation>
    <scope>IDENTIFICATION</scope>
</reference>
<name>A0ABM1AD28_APLCA</name>
<dbReference type="GeneID" id="106013653"/>
<dbReference type="Proteomes" id="UP000694888">
    <property type="component" value="Unplaced"/>
</dbReference>
<evidence type="ECO:0000313" key="2">
    <source>
        <dbReference type="Proteomes" id="UP000694888"/>
    </source>
</evidence>
<protein>
    <submittedName>
        <fullName evidence="3">Uncharacterized protein LOC106013653</fullName>
    </submittedName>
</protein>
<feature type="region of interest" description="Disordered" evidence="1">
    <location>
        <begin position="382"/>
        <end position="405"/>
    </location>
</feature>
<organism evidence="2 3">
    <name type="scientific">Aplysia californica</name>
    <name type="common">California sea hare</name>
    <dbReference type="NCBI Taxonomy" id="6500"/>
    <lineage>
        <taxon>Eukaryota</taxon>
        <taxon>Metazoa</taxon>
        <taxon>Spiralia</taxon>
        <taxon>Lophotrochozoa</taxon>
        <taxon>Mollusca</taxon>
        <taxon>Gastropoda</taxon>
        <taxon>Heterobranchia</taxon>
        <taxon>Euthyneura</taxon>
        <taxon>Tectipleura</taxon>
        <taxon>Aplysiida</taxon>
        <taxon>Aplysioidea</taxon>
        <taxon>Aplysiidae</taxon>
        <taxon>Aplysia</taxon>
    </lineage>
</organism>
<feature type="compositionally biased region" description="Low complexity" evidence="1">
    <location>
        <begin position="387"/>
        <end position="401"/>
    </location>
</feature>
<accession>A0ABM1AD28</accession>
<sequence>MSGSGETKCVEDSTNCGLSDRQIWTAFSYLAQGNQGSSCEMGVALEGYEDEMFENCKKNEGHTDFIPLPRLGLQHLPKSCRHPDFLSYILNLASRTVLLTVYYTSEHRPDHFGWSTLKGKRAPRVGSGYLTVYKTKRDQAAASTQPASSTSSFHFGEDEETVLIVKTAAHVVYNQEEVKWTKVKLFFDDDSDRSTVIEAKGIRITDNSEEEDRSEFIIRLMNSELLPVVMKKLVLFESYNGPFPENIAFCVSHPHGVAKRVTFGEMLVHEQAEASFIPHQVPLEVVCEAESNLGIGEKKVLFYIVNVAVLHKTMTTLFSSEPSHSEYKRAILGHLIDQGLLQCPSKEELNQMSDTFSQRHGIQNDVVAQMFEDRECICRQGTVHLTSSTPPEGSDSPGSPGVRASDGNLAENFASRWYTLLKELIRKGLELYRGKPVPFDMGLNMMNKASYRVPTCPGSSGATVRCLSNVGGQKRLMYVPHSSAKTPVVCMGGGGVFMRVLGH</sequence>
<evidence type="ECO:0000313" key="3">
    <source>
        <dbReference type="RefSeq" id="XP_012945395.1"/>
    </source>
</evidence>